<name>A0A8H6HLV9_9AGAR</name>
<gene>
    <name evidence="2" type="ORF">DFP72DRAFT_1014314</name>
</gene>
<evidence type="ECO:0000313" key="2">
    <source>
        <dbReference type="EMBL" id="KAF6749424.1"/>
    </source>
</evidence>
<evidence type="ECO:0000313" key="3">
    <source>
        <dbReference type="Proteomes" id="UP000521943"/>
    </source>
</evidence>
<dbReference type="EMBL" id="JACGCI010000063">
    <property type="protein sequence ID" value="KAF6749424.1"/>
    <property type="molecule type" value="Genomic_DNA"/>
</dbReference>
<dbReference type="OrthoDB" id="3044562at2759"/>
<reference evidence="2 3" key="1">
    <citation type="submission" date="2020-07" db="EMBL/GenBank/DDBJ databases">
        <title>Comparative genomics of pyrophilous fungi reveals a link between fire events and developmental genes.</title>
        <authorList>
            <consortium name="DOE Joint Genome Institute"/>
            <person name="Steindorff A.S."/>
            <person name="Carver A."/>
            <person name="Calhoun S."/>
            <person name="Stillman K."/>
            <person name="Liu H."/>
            <person name="Lipzen A."/>
            <person name="Pangilinan J."/>
            <person name="Labutti K."/>
            <person name="Bruns T.D."/>
            <person name="Grigoriev I.V."/>
        </authorList>
    </citation>
    <scope>NUCLEOTIDE SEQUENCE [LARGE SCALE GENOMIC DNA]</scope>
    <source>
        <strain evidence="2 3">CBS 144469</strain>
    </source>
</reference>
<comment type="caution">
    <text evidence="2">The sequence shown here is derived from an EMBL/GenBank/DDBJ whole genome shotgun (WGS) entry which is preliminary data.</text>
</comment>
<dbReference type="PROSITE" id="PS50097">
    <property type="entry name" value="BTB"/>
    <property type="match status" value="1"/>
</dbReference>
<organism evidence="2 3">
    <name type="scientific">Ephemerocybe angulata</name>
    <dbReference type="NCBI Taxonomy" id="980116"/>
    <lineage>
        <taxon>Eukaryota</taxon>
        <taxon>Fungi</taxon>
        <taxon>Dikarya</taxon>
        <taxon>Basidiomycota</taxon>
        <taxon>Agaricomycotina</taxon>
        <taxon>Agaricomycetes</taxon>
        <taxon>Agaricomycetidae</taxon>
        <taxon>Agaricales</taxon>
        <taxon>Agaricineae</taxon>
        <taxon>Psathyrellaceae</taxon>
        <taxon>Ephemerocybe</taxon>
    </lineage>
</organism>
<keyword evidence="3" id="KW-1185">Reference proteome</keyword>
<accession>A0A8H6HLV9</accession>
<dbReference type="InterPro" id="IPR011333">
    <property type="entry name" value="SKP1/BTB/POZ_sf"/>
</dbReference>
<dbReference type="Gene3D" id="3.30.710.10">
    <property type="entry name" value="Potassium Channel Kv1.1, Chain A"/>
    <property type="match status" value="1"/>
</dbReference>
<dbReference type="SMART" id="SM00225">
    <property type="entry name" value="BTB"/>
    <property type="match status" value="1"/>
</dbReference>
<feature type="domain" description="BTB" evidence="1">
    <location>
        <begin position="31"/>
        <end position="98"/>
    </location>
</feature>
<dbReference type="AlphaFoldDB" id="A0A8H6HLV9"/>
<dbReference type="InterPro" id="IPR000210">
    <property type="entry name" value="BTB/POZ_dom"/>
</dbReference>
<proteinExistence type="predicted"/>
<dbReference type="Pfam" id="PF00651">
    <property type="entry name" value="BTB"/>
    <property type="match status" value="1"/>
</dbReference>
<dbReference type="SUPFAM" id="SSF54695">
    <property type="entry name" value="POZ domain"/>
    <property type="match status" value="1"/>
</dbReference>
<evidence type="ECO:0000259" key="1">
    <source>
        <dbReference type="PROSITE" id="PS50097"/>
    </source>
</evidence>
<protein>
    <recommendedName>
        <fullName evidence="1">BTB domain-containing protein</fullName>
    </recommendedName>
</protein>
<sequence length="337" mass="37790">MPEARSDSNDNVMAVEAEPPKQSQDVWFSDGNIVLQAQNVQFKVHKSVLAKHSSVFADLFEMPHTNGDEETADGCPIVQLHDSADDIKHMTLTLYGDKAYNNVSGGLPMPVVAAMVRMGRKYDIEHIKLEGLSRLNKFLPESLDDWDRTEAALAPWEDAVFPSHTITLDSESDQAILDIAAEAMKLAYECQIETILPACYFIVCRDYSMYMPNSPEISAGAAIRGLEGRRQLSRTRCHLVYGWIEAVGEYSDCLHPAECLTSGRLLMSRIWRCPSLLDIFDQWAKVATKYDDLVQTLCSNCASQAEISHNAGRIMLWENLPEFFGLGSWDYLRGIES</sequence>
<dbReference type="CDD" id="cd18186">
    <property type="entry name" value="BTB_POZ_ZBTB_KLHL-like"/>
    <property type="match status" value="1"/>
</dbReference>
<dbReference type="Proteomes" id="UP000521943">
    <property type="component" value="Unassembled WGS sequence"/>
</dbReference>